<feature type="transmembrane region" description="Helical" evidence="7">
    <location>
        <begin position="381"/>
        <end position="402"/>
    </location>
</feature>
<dbReference type="PANTHER" id="PTHR43867">
    <property type="entry name" value="CELLULOSE SYNTHASE CATALYTIC SUBUNIT A [UDP-FORMING]"/>
    <property type="match status" value="1"/>
</dbReference>
<evidence type="ECO:0000256" key="5">
    <source>
        <dbReference type="ARBA" id="ARBA00022989"/>
    </source>
</evidence>
<dbReference type="PANTHER" id="PTHR43867:SF2">
    <property type="entry name" value="CELLULOSE SYNTHASE CATALYTIC SUBUNIT A [UDP-FORMING]"/>
    <property type="match status" value="1"/>
</dbReference>
<evidence type="ECO:0000313" key="9">
    <source>
        <dbReference type="Proteomes" id="UP000275232"/>
    </source>
</evidence>
<keyword evidence="6 7" id="KW-0472">Membrane</keyword>
<feature type="transmembrane region" description="Helical" evidence="7">
    <location>
        <begin position="345"/>
        <end position="369"/>
    </location>
</feature>
<comment type="subcellular location">
    <subcellularLocation>
        <location evidence="1">Membrane</location>
        <topology evidence="1">Multi-pass membrane protein</topology>
    </subcellularLocation>
</comment>
<dbReference type="OrthoDB" id="5294733at2"/>
<reference evidence="8 9" key="1">
    <citation type="submission" date="2018-11" db="EMBL/GenBank/DDBJ databases">
        <title>Erythrobacter spongiae sp. nov., isolated from a marine sponge.</title>
        <authorList>
            <person name="Zhuang L."/>
            <person name="Luo L."/>
        </authorList>
    </citation>
    <scope>NUCLEOTIDE SEQUENCE [LARGE SCALE GENOMIC DNA]</scope>
    <source>
        <strain evidence="8 9">HN-E23</strain>
    </source>
</reference>
<dbReference type="Proteomes" id="UP000275232">
    <property type="component" value="Unassembled WGS sequence"/>
</dbReference>
<dbReference type="InterPro" id="IPR050321">
    <property type="entry name" value="Glycosyltr_2/OpgH_subfam"/>
</dbReference>
<sequence>MGSGGWTALQWLALVENEMLLFAGAFFLLGALDEFAVDLCWAWLRITGKASTPRVDRNRLASCRLSGAAAVFIPAWQEASVIGQTVSHALRAWPQPDLRIYVGCYANDANTCEAARAGACGDDRLRIVRLDVPGPTTKADCLNHLYRQMKADETSEGKRFRLVLLHDAEDMVDAAALALIDGAMDGADFVQIPVLPMPQARSKWVGSHYLDEFCDAHGRTMVVRAALGAALPAAGVGCAFSRGMLARFERHADGGGPFSTDTLTEDYELGLRVSAEGGRSRFLRVRGNDGRLVATRAYFPETLAGAVRQKSRWIHGIAFQGWNRMGWTAGPAEWWMRLRDRRGPLAAVVLATGYSLLALSTALFAWQIFGHEPALRLSPLVRAMIVITLISFAWRSFVRFAFAAREFGWREGVRAILRIPVTNVISIMAGRRALSSYVRSLRGEIPPWEKTAHDLHPADAGLCAPARP</sequence>
<feature type="transmembrane region" description="Helical" evidence="7">
    <location>
        <begin position="20"/>
        <end position="44"/>
    </location>
</feature>
<evidence type="ECO:0000256" key="7">
    <source>
        <dbReference type="SAM" id="Phobius"/>
    </source>
</evidence>
<keyword evidence="2" id="KW-0328">Glycosyltransferase</keyword>
<dbReference type="SUPFAM" id="SSF53448">
    <property type="entry name" value="Nucleotide-diphospho-sugar transferases"/>
    <property type="match status" value="1"/>
</dbReference>
<evidence type="ECO:0000313" key="8">
    <source>
        <dbReference type="EMBL" id="RPF71977.1"/>
    </source>
</evidence>
<evidence type="ECO:0000256" key="6">
    <source>
        <dbReference type="ARBA" id="ARBA00023136"/>
    </source>
</evidence>
<gene>
    <name evidence="8" type="ORF">EG799_10400</name>
</gene>
<keyword evidence="3 8" id="KW-0808">Transferase</keyword>
<dbReference type="Gene3D" id="3.90.550.10">
    <property type="entry name" value="Spore Coat Polysaccharide Biosynthesis Protein SpsA, Chain A"/>
    <property type="match status" value="1"/>
</dbReference>
<dbReference type="GO" id="GO:0016757">
    <property type="term" value="F:glycosyltransferase activity"/>
    <property type="evidence" value="ECO:0007669"/>
    <property type="project" value="UniProtKB-KW"/>
</dbReference>
<evidence type="ECO:0000256" key="4">
    <source>
        <dbReference type="ARBA" id="ARBA00022692"/>
    </source>
</evidence>
<organism evidence="8 9">
    <name type="scientific">Aurantiacibacter spongiae</name>
    <dbReference type="NCBI Taxonomy" id="2488860"/>
    <lineage>
        <taxon>Bacteria</taxon>
        <taxon>Pseudomonadati</taxon>
        <taxon>Pseudomonadota</taxon>
        <taxon>Alphaproteobacteria</taxon>
        <taxon>Sphingomonadales</taxon>
        <taxon>Erythrobacteraceae</taxon>
        <taxon>Aurantiacibacter</taxon>
    </lineage>
</organism>
<keyword evidence="4 7" id="KW-0812">Transmembrane</keyword>
<name>A0A3N5CTG6_9SPHN</name>
<comment type="caution">
    <text evidence="8">The sequence shown here is derived from an EMBL/GenBank/DDBJ whole genome shotgun (WGS) entry which is preliminary data.</text>
</comment>
<dbReference type="NCBIfam" id="NF011307">
    <property type="entry name" value="PRK14716.1-5"/>
    <property type="match status" value="1"/>
</dbReference>
<dbReference type="InterPro" id="IPR029044">
    <property type="entry name" value="Nucleotide-diphossugar_trans"/>
</dbReference>
<keyword evidence="5 7" id="KW-1133">Transmembrane helix</keyword>
<accession>A0A3N5CTG6</accession>
<keyword evidence="9" id="KW-1185">Reference proteome</keyword>
<evidence type="ECO:0000256" key="3">
    <source>
        <dbReference type="ARBA" id="ARBA00022679"/>
    </source>
</evidence>
<dbReference type="RefSeq" id="WP_123880939.1">
    <property type="nucleotide sequence ID" value="NZ_RPFZ01000001.1"/>
</dbReference>
<proteinExistence type="predicted"/>
<protein>
    <submittedName>
        <fullName evidence="8">Glycosyl transferase family protein</fullName>
    </submittedName>
</protein>
<dbReference type="AlphaFoldDB" id="A0A3N5CTG6"/>
<evidence type="ECO:0000256" key="2">
    <source>
        <dbReference type="ARBA" id="ARBA00022676"/>
    </source>
</evidence>
<dbReference type="Pfam" id="PF13641">
    <property type="entry name" value="Glyco_tranf_2_3"/>
    <property type="match status" value="1"/>
</dbReference>
<evidence type="ECO:0000256" key="1">
    <source>
        <dbReference type="ARBA" id="ARBA00004141"/>
    </source>
</evidence>
<dbReference type="GO" id="GO:0016020">
    <property type="term" value="C:membrane"/>
    <property type="evidence" value="ECO:0007669"/>
    <property type="project" value="UniProtKB-SubCell"/>
</dbReference>
<dbReference type="EMBL" id="RPFZ01000001">
    <property type="protein sequence ID" value="RPF71977.1"/>
    <property type="molecule type" value="Genomic_DNA"/>
</dbReference>